<evidence type="ECO:0000313" key="2">
    <source>
        <dbReference type="Proteomes" id="UP000664940"/>
    </source>
</evidence>
<dbReference type="EMBL" id="JABVXQ010000016">
    <property type="protein sequence ID" value="KAF6073438.1"/>
    <property type="molecule type" value="Genomic_DNA"/>
</dbReference>
<sequence>MAGGPSTSDGPRSGTARLLAVPLLLPVSRWSVPCQWKSEPWEYPARCLLAIRRRVSVCGARVATRGAPAHLQLCEAPPPAPDAVPRGKGAPLPGGVLSGLVGTEFLLEPAELFSGQWTHTPLPRMGEGSLRCCRPACPRAVTHRPHCARAKGPGLGQTSLAPRPGPSTAGVGAGCLRGSAGDTLVRTAPPSCHWVHSEHPPCPGWEVTGPRTPVLRRPPACRSPGP</sequence>
<comment type="caution">
    <text evidence="1">The sequence shown here is derived from an EMBL/GenBank/DDBJ whole genome shotgun (WGS) entry which is preliminary data.</text>
</comment>
<dbReference type="AlphaFoldDB" id="A0A833YFR0"/>
<protein>
    <submittedName>
        <fullName evidence="1">Uncharacterized protein</fullName>
    </submittedName>
</protein>
<organism evidence="1 2">
    <name type="scientific">Phyllostomus discolor</name>
    <name type="common">pale spear-nosed bat</name>
    <dbReference type="NCBI Taxonomy" id="89673"/>
    <lineage>
        <taxon>Eukaryota</taxon>
        <taxon>Metazoa</taxon>
        <taxon>Chordata</taxon>
        <taxon>Craniata</taxon>
        <taxon>Vertebrata</taxon>
        <taxon>Euteleostomi</taxon>
        <taxon>Mammalia</taxon>
        <taxon>Eutheria</taxon>
        <taxon>Laurasiatheria</taxon>
        <taxon>Chiroptera</taxon>
        <taxon>Yangochiroptera</taxon>
        <taxon>Phyllostomidae</taxon>
        <taxon>Phyllostominae</taxon>
        <taxon>Phyllostomus</taxon>
    </lineage>
</organism>
<accession>A0A833YFR0</accession>
<gene>
    <name evidence="1" type="ORF">HJG60_009562</name>
</gene>
<reference evidence="1 2" key="1">
    <citation type="journal article" date="2020" name="Nature">
        <title>Six reference-quality genomes reveal evolution of bat adaptations.</title>
        <authorList>
            <person name="Jebb D."/>
            <person name="Huang Z."/>
            <person name="Pippel M."/>
            <person name="Hughes G.M."/>
            <person name="Lavrichenko K."/>
            <person name="Devanna P."/>
            <person name="Winkler S."/>
            <person name="Jermiin L.S."/>
            <person name="Skirmuntt E.C."/>
            <person name="Katzourakis A."/>
            <person name="Burkitt-Gray L."/>
            <person name="Ray D.A."/>
            <person name="Sullivan K.A.M."/>
            <person name="Roscito J.G."/>
            <person name="Kirilenko B.M."/>
            <person name="Davalos L.M."/>
            <person name="Corthals A.P."/>
            <person name="Power M.L."/>
            <person name="Jones G."/>
            <person name="Ransome R.D."/>
            <person name="Dechmann D.K.N."/>
            <person name="Locatelli A.G."/>
            <person name="Puechmaille S.J."/>
            <person name="Fedrigo O."/>
            <person name="Jarvis E.D."/>
            <person name="Hiller M."/>
            <person name="Vernes S.C."/>
            <person name="Myers E.W."/>
            <person name="Teeling E.C."/>
        </authorList>
    </citation>
    <scope>NUCLEOTIDE SEQUENCE [LARGE SCALE GENOMIC DNA]</scope>
    <source>
        <strain evidence="1">Bat1K_MPI-CBG_1</strain>
    </source>
</reference>
<dbReference type="Proteomes" id="UP000664940">
    <property type="component" value="Unassembled WGS sequence"/>
</dbReference>
<evidence type="ECO:0000313" key="1">
    <source>
        <dbReference type="EMBL" id="KAF6073438.1"/>
    </source>
</evidence>
<name>A0A833YFR0_9CHIR</name>
<proteinExistence type="predicted"/>